<dbReference type="AlphaFoldDB" id="A0A0N4VXW7"/>
<reference evidence="2 3" key="2">
    <citation type="submission" date="2018-11" db="EMBL/GenBank/DDBJ databases">
        <authorList>
            <consortium name="Pathogen Informatics"/>
        </authorList>
    </citation>
    <scope>NUCLEOTIDE SEQUENCE [LARGE SCALE GENOMIC DNA]</scope>
    <source>
        <strain evidence="2 3">MHpl1</strain>
    </source>
</reference>
<reference evidence="4" key="1">
    <citation type="submission" date="2017-02" db="UniProtKB">
        <authorList>
            <consortium name="WormBaseParasite"/>
        </authorList>
    </citation>
    <scope>IDENTIFICATION</scope>
</reference>
<evidence type="ECO:0000313" key="4">
    <source>
        <dbReference type="WBParaSite" id="HPLM_0000213701-mRNA-1"/>
    </source>
</evidence>
<dbReference type="WBParaSite" id="HPLM_0000213701-mRNA-1">
    <property type="protein sequence ID" value="HPLM_0000213701-mRNA-1"/>
    <property type="gene ID" value="HPLM_0000213701"/>
</dbReference>
<name>A0A0N4VXW7_HAEPC</name>
<keyword evidence="3" id="KW-1185">Reference proteome</keyword>
<evidence type="ECO:0000313" key="3">
    <source>
        <dbReference type="Proteomes" id="UP000268014"/>
    </source>
</evidence>
<gene>
    <name evidence="2" type="ORF">HPLM_LOCUS2135</name>
</gene>
<dbReference type="Proteomes" id="UP000268014">
    <property type="component" value="Unassembled WGS sequence"/>
</dbReference>
<feature type="domain" description="Ground-like" evidence="1">
    <location>
        <begin position="32"/>
        <end position="92"/>
    </location>
</feature>
<dbReference type="Pfam" id="PF04155">
    <property type="entry name" value="Ground-like"/>
    <property type="match status" value="1"/>
</dbReference>
<protein>
    <submittedName>
        <fullName evidence="4">Ground-like domain-containing protein</fullName>
    </submittedName>
</protein>
<dbReference type="OrthoDB" id="5846317at2759"/>
<accession>A0A0N4VXW7</accession>
<organism evidence="4">
    <name type="scientific">Haemonchus placei</name>
    <name type="common">Barber's pole worm</name>
    <dbReference type="NCBI Taxonomy" id="6290"/>
    <lineage>
        <taxon>Eukaryota</taxon>
        <taxon>Metazoa</taxon>
        <taxon>Ecdysozoa</taxon>
        <taxon>Nematoda</taxon>
        <taxon>Chromadorea</taxon>
        <taxon>Rhabditida</taxon>
        <taxon>Rhabditina</taxon>
        <taxon>Rhabditomorpha</taxon>
        <taxon>Strongyloidea</taxon>
        <taxon>Trichostrongylidae</taxon>
        <taxon>Haemonchus</taxon>
    </lineage>
</organism>
<dbReference type="EMBL" id="UZAF01003820">
    <property type="protein sequence ID" value="VDO13139.1"/>
    <property type="molecule type" value="Genomic_DNA"/>
</dbReference>
<dbReference type="InterPro" id="IPR007284">
    <property type="entry name" value="Ground-like_dom"/>
</dbReference>
<proteinExistence type="predicted"/>
<sequence>MKRGTDEYSLVFFKSKHLLGTANDDNTDKLTNCNDPKLKQIILENIQKDAPTSKRAIQKAAELEFGGTFDVVCSPCEFSFVISSQKYCDGIKDEVPKLEDSGNGVDNLVPTRGNAVWVMVHYII</sequence>
<evidence type="ECO:0000259" key="1">
    <source>
        <dbReference type="Pfam" id="PF04155"/>
    </source>
</evidence>
<evidence type="ECO:0000313" key="2">
    <source>
        <dbReference type="EMBL" id="VDO13139.1"/>
    </source>
</evidence>